<comment type="caution">
    <text evidence="1">The sequence shown here is derived from an EMBL/GenBank/DDBJ whole genome shotgun (WGS) entry which is preliminary data.</text>
</comment>
<protein>
    <recommendedName>
        <fullName evidence="3">Reverse transcriptase Ty1/copia-type domain-containing protein</fullName>
    </recommendedName>
</protein>
<dbReference type="CDD" id="cd09272">
    <property type="entry name" value="RNase_HI_RT_Ty1"/>
    <property type="match status" value="1"/>
</dbReference>
<accession>A0A176W8B7</accession>
<evidence type="ECO:0000313" key="1">
    <source>
        <dbReference type="EMBL" id="OAE29317.1"/>
    </source>
</evidence>
<proteinExistence type="predicted"/>
<dbReference type="EMBL" id="LVLJ01001475">
    <property type="protein sequence ID" value="OAE29317.1"/>
    <property type="molecule type" value="Genomic_DNA"/>
</dbReference>
<dbReference type="PANTHER" id="PTHR11439">
    <property type="entry name" value="GAG-POL-RELATED RETROTRANSPOSON"/>
    <property type="match status" value="1"/>
</dbReference>
<gene>
    <name evidence="1" type="ORF">AXG93_3102s1440</name>
</gene>
<reference evidence="1" key="1">
    <citation type="submission" date="2016-03" db="EMBL/GenBank/DDBJ databases">
        <title>Mechanisms controlling the formation of the plant cell surface in tip-growing cells are functionally conserved among land plants.</title>
        <authorList>
            <person name="Honkanen S."/>
            <person name="Jones V.A."/>
            <person name="Morieri G."/>
            <person name="Champion C."/>
            <person name="Hetherington A.J."/>
            <person name="Kelly S."/>
            <person name="Saint-Marcoux D."/>
            <person name="Proust H."/>
            <person name="Prescott H."/>
            <person name="Dolan L."/>
        </authorList>
    </citation>
    <scope>NUCLEOTIDE SEQUENCE [LARGE SCALE GENOMIC DNA]</scope>
    <source>
        <tissue evidence="1">Whole gametophyte</tissue>
    </source>
</reference>
<dbReference type="AlphaFoldDB" id="A0A176W8B7"/>
<keyword evidence="2" id="KW-1185">Reference proteome</keyword>
<organism evidence="1 2">
    <name type="scientific">Marchantia polymorpha subsp. ruderalis</name>
    <dbReference type="NCBI Taxonomy" id="1480154"/>
    <lineage>
        <taxon>Eukaryota</taxon>
        <taxon>Viridiplantae</taxon>
        <taxon>Streptophyta</taxon>
        <taxon>Embryophyta</taxon>
        <taxon>Marchantiophyta</taxon>
        <taxon>Marchantiopsida</taxon>
        <taxon>Marchantiidae</taxon>
        <taxon>Marchantiales</taxon>
        <taxon>Marchantiaceae</taxon>
        <taxon>Marchantia</taxon>
    </lineage>
</organism>
<evidence type="ECO:0000313" key="2">
    <source>
        <dbReference type="Proteomes" id="UP000077202"/>
    </source>
</evidence>
<dbReference type="Proteomes" id="UP000077202">
    <property type="component" value="Unassembled WGS sequence"/>
</dbReference>
<dbReference type="PANTHER" id="PTHR11439:SF515">
    <property type="entry name" value="GAG-POL POLYPROTEIN"/>
    <property type="match status" value="1"/>
</dbReference>
<evidence type="ECO:0008006" key="3">
    <source>
        <dbReference type="Google" id="ProtNLM"/>
    </source>
</evidence>
<sequence length="120" mass="12812">MLHYGLSYTKGEGEIKLNGYSDADMAGNVDDCKSTTGVLFCFGNTPVTWHSQKQPMVALSSCEAEYIAASTAACQGLWLGSLLGSFYGKAASIATIFIDNQSAIQLCNNPVFHGRSGNYL</sequence>
<name>A0A176W8B7_MARPO</name>